<evidence type="ECO:0000313" key="2">
    <source>
        <dbReference type="EMBL" id="VEP12259.1"/>
    </source>
</evidence>
<dbReference type="EMBL" id="CAACVJ010000046">
    <property type="protein sequence ID" value="VEP12259.1"/>
    <property type="molecule type" value="Genomic_DNA"/>
</dbReference>
<proteinExistence type="predicted"/>
<dbReference type="PANTHER" id="PTHR43798">
    <property type="entry name" value="MONOACYLGLYCEROL LIPASE"/>
    <property type="match status" value="1"/>
</dbReference>
<dbReference type="Gene3D" id="3.40.50.1820">
    <property type="entry name" value="alpha/beta hydrolase"/>
    <property type="match status" value="1"/>
</dbReference>
<dbReference type="RefSeq" id="WP_144864066.1">
    <property type="nucleotide sequence ID" value="NZ_LR213776.1"/>
</dbReference>
<accession>A0A563VLE4</accession>
<dbReference type="SUPFAM" id="SSF53474">
    <property type="entry name" value="alpha/beta-Hydrolases"/>
    <property type="match status" value="1"/>
</dbReference>
<dbReference type="InterPro" id="IPR029058">
    <property type="entry name" value="AB_hydrolase_fold"/>
</dbReference>
<dbReference type="GO" id="GO:0016020">
    <property type="term" value="C:membrane"/>
    <property type="evidence" value="ECO:0007669"/>
    <property type="project" value="TreeGrafter"/>
</dbReference>
<dbReference type="Proteomes" id="UP000320055">
    <property type="component" value="Unassembled WGS sequence"/>
</dbReference>
<gene>
    <name evidence="2" type="ORF">H1P_140042</name>
</gene>
<keyword evidence="2" id="KW-0378">Hydrolase</keyword>
<evidence type="ECO:0000259" key="1">
    <source>
        <dbReference type="Pfam" id="PF00561"/>
    </source>
</evidence>
<feature type="domain" description="AB hydrolase-1" evidence="1">
    <location>
        <begin position="25"/>
        <end position="263"/>
    </location>
</feature>
<protein>
    <submittedName>
        <fullName evidence="2">Alpha/beta hydrolase fold protein</fullName>
    </submittedName>
</protein>
<dbReference type="GO" id="GO:0047372">
    <property type="term" value="F:monoacylglycerol lipase activity"/>
    <property type="evidence" value="ECO:0007669"/>
    <property type="project" value="TreeGrafter"/>
</dbReference>
<sequence>MKTRCTFQSSNITLSYLQWNRGKEPLLLLHGMADLNLVWSSLGEFLAEKYHIVAPDLRGHGESSKPKTGYCCQDIINDLEALMDELGWENAHILGHSWGGKIAALWANNHPQRFRSLILVDPFYVGKLPSWLKITFPLLYRVLPFLQGMKPYPSYEAAEAAAKELKQYQGWSDLQQKVFQASIEKKADGTWRSKFPVAARDGIFDDVMTVASFTKQVDVPTLLIKLDAGLNRSQWQFKPYYQYLSHLEVREISGNHWAFLTNPEIFNQTIQNYLTSVRPKTI</sequence>
<dbReference type="Pfam" id="PF00561">
    <property type="entry name" value="Abhydrolase_1"/>
    <property type="match status" value="1"/>
</dbReference>
<organism evidence="2 3">
    <name type="scientific">Hyella patelloides LEGE 07179</name>
    <dbReference type="NCBI Taxonomy" id="945734"/>
    <lineage>
        <taxon>Bacteria</taxon>
        <taxon>Bacillati</taxon>
        <taxon>Cyanobacteriota</taxon>
        <taxon>Cyanophyceae</taxon>
        <taxon>Pleurocapsales</taxon>
        <taxon>Hyellaceae</taxon>
        <taxon>Hyella</taxon>
    </lineage>
</organism>
<evidence type="ECO:0000313" key="3">
    <source>
        <dbReference type="Proteomes" id="UP000320055"/>
    </source>
</evidence>
<dbReference type="PRINTS" id="PR00111">
    <property type="entry name" value="ABHYDROLASE"/>
</dbReference>
<dbReference type="InterPro" id="IPR050266">
    <property type="entry name" value="AB_hydrolase_sf"/>
</dbReference>
<keyword evidence="3" id="KW-1185">Reference proteome</keyword>
<dbReference type="InterPro" id="IPR000073">
    <property type="entry name" value="AB_hydrolase_1"/>
</dbReference>
<reference evidence="2 3" key="1">
    <citation type="submission" date="2019-01" db="EMBL/GenBank/DDBJ databases">
        <authorList>
            <person name="Brito A."/>
        </authorList>
    </citation>
    <scope>NUCLEOTIDE SEQUENCE [LARGE SCALE GENOMIC DNA]</scope>
    <source>
        <strain evidence="2">1</strain>
    </source>
</reference>
<dbReference type="GO" id="GO:0046464">
    <property type="term" value="P:acylglycerol catabolic process"/>
    <property type="evidence" value="ECO:0007669"/>
    <property type="project" value="TreeGrafter"/>
</dbReference>
<dbReference type="PANTHER" id="PTHR43798:SF33">
    <property type="entry name" value="HYDROLASE, PUTATIVE (AFU_ORTHOLOGUE AFUA_2G14860)-RELATED"/>
    <property type="match status" value="1"/>
</dbReference>
<dbReference type="OrthoDB" id="9775557at2"/>
<name>A0A563VLE4_9CYAN</name>
<dbReference type="AlphaFoldDB" id="A0A563VLE4"/>